<evidence type="ECO:0000259" key="2">
    <source>
        <dbReference type="PROSITE" id="PS50263"/>
    </source>
</evidence>
<keyword evidence="1" id="KW-0378">Hydrolase</keyword>
<dbReference type="GO" id="GO:0016811">
    <property type="term" value="F:hydrolase activity, acting on carbon-nitrogen (but not peptide) bonds, in linear amides"/>
    <property type="evidence" value="ECO:0007669"/>
    <property type="project" value="InterPro"/>
</dbReference>
<protein>
    <recommendedName>
        <fullName evidence="2">CN hydrolase domain-containing protein</fullName>
    </recommendedName>
</protein>
<dbReference type="InterPro" id="IPR036526">
    <property type="entry name" value="C-N_Hydrolase_sf"/>
</dbReference>
<dbReference type="Pfam" id="PF00795">
    <property type="entry name" value="CN_hydrolase"/>
    <property type="match status" value="1"/>
</dbReference>
<comment type="caution">
    <text evidence="3">The sequence shown here is derived from an EMBL/GenBank/DDBJ whole genome shotgun (WGS) entry which is preliminary data.</text>
</comment>
<dbReference type="Proteomes" id="UP000051934">
    <property type="component" value="Unassembled WGS sequence"/>
</dbReference>
<dbReference type="PANTHER" id="PTHR23088:SF27">
    <property type="entry name" value="DEAMINATED GLUTATHIONE AMIDASE"/>
    <property type="match status" value="1"/>
</dbReference>
<organism evidence="3 4">
    <name type="scientific">OM182 bacterium BACL3 MAG-120507-bin80</name>
    <dbReference type="NCBI Taxonomy" id="1655577"/>
    <lineage>
        <taxon>Bacteria</taxon>
        <taxon>Pseudomonadati</taxon>
        <taxon>Pseudomonadota</taxon>
        <taxon>Gammaproteobacteria</taxon>
        <taxon>OMG group</taxon>
        <taxon>OM182 clade</taxon>
    </lineage>
</organism>
<name>A0A0R2SCV8_9GAMM</name>
<dbReference type="SUPFAM" id="SSF56317">
    <property type="entry name" value="Carbon-nitrogen hydrolase"/>
    <property type="match status" value="1"/>
</dbReference>
<sequence>MRVAAIQMVSTPTIEQNLFAAARLISQAAEKGAELIVLPEVFATLEGLSPLAEVGEIAHPAIPSLGATPLQDFLASQAAKHALVIVGGTIPLLSREDGSVIEDGRVRASSLVFNAQGERVARYDKVHLFDVQVSDAQAQYSESLSYEAGSELACVEVEGCQVGLSVCYDLRFGELYRQLVTLGAQLITVPAAFTAVTGAAHWEPLLRARAIENQCYIVAAAQGGKHSETRETWGHSMIIDPWGVVLDCVNTGEGIAIADIDLARVDDIRLRMPIAQQRRLI</sequence>
<dbReference type="PROSITE" id="PS50263">
    <property type="entry name" value="CN_HYDROLASE"/>
    <property type="match status" value="1"/>
</dbReference>
<evidence type="ECO:0000313" key="4">
    <source>
        <dbReference type="Proteomes" id="UP000051934"/>
    </source>
</evidence>
<accession>A0A0R2SCV8</accession>
<dbReference type="PANTHER" id="PTHR23088">
    <property type="entry name" value="NITRILASE-RELATED"/>
    <property type="match status" value="1"/>
</dbReference>
<evidence type="ECO:0000313" key="3">
    <source>
        <dbReference type="EMBL" id="KRO72689.1"/>
    </source>
</evidence>
<dbReference type="CDD" id="cd07572">
    <property type="entry name" value="nit"/>
    <property type="match status" value="1"/>
</dbReference>
<dbReference type="EMBL" id="LIBB01000052">
    <property type="protein sequence ID" value="KRO72689.1"/>
    <property type="molecule type" value="Genomic_DNA"/>
</dbReference>
<dbReference type="Gene3D" id="3.60.110.10">
    <property type="entry name" value="Carbon-nitrogen hydrolase"/>
    <property type="match status" value="1"/>
</dbReference>
<dbReference type="AlphaFoldDB" id="A0A0R2SCV8"/>
<dbReference type="InterPro" id="IPR045254">
    <property type="entry name" value="Nit1/2_C-N_Hydrolase"/>
</dbReference>
<proteinExistence type="predicted"/>
<dbReference type="InterPro" id="IPR003010">
    <property type="entry name" value="C-N_Hydrolase"/>
</dbReference>
<feature type="domain" description="CN hydrolase" evidence="2">
    <location>
        <begin position="1"/>
        <end position="262"/>
    </location>
</feature>
<gene>
    <name evidence="3" type="ORF">ABR69_01260</name>
</gene>
<evidence type="ECO:0000256" key="1">
    <source>
        <dbReference type="ARBA" id="ARBA00022801"/>
    </source>
</evidence>
<reference evidence="3 4" key="1">
    <citation type="submission" date="2015-10" db="EMBL/GenBank/DDBJ databases">
        <title>Metagenome-Assembled Genomes uncover a global brackish microbiome.</title>
        <authorList>
            <person name="Hugerth L.W."/>
            <person name="Larsson J."/>
            <person name="Alneberg J."/>
            <person name="Lindh M.V."/>
            <person name="Legrand C."/>
            <person name="Pinhassi J."/>
            <person name="Andersson A.F."/>
        </authorList>
    </citation>
    <scope>NUCLEOTIDE SEQUENCE [LARGE SCALE GENOMIC DNA]</scope>
    <source>
        <strain evidence="3">BACL4 MAG-120507-bin80</strain>
    </source>
</reference>